<evidence type="ECO:0000313" key="5">
    <source>
        <dbReference type="EMBL" id="AZP03989.1"/>
    </source>
</evidence>
<proteinExistence type="predicted"/>
<dbReference type="Gene3D" id="3.40.190.10">
    <property type="entry name" value="Periplasmic binding protein-like II"/>
    <property type="match status" value="2"/>
</dbReference>
<feature type="binding site" evidence="2">
    <location>
        <position position="249"/>
    </location>
    <ligand>
        <name>Fe cation</name>
        <dbReference type="ChEBI" id="CHEBI:24875"/>
    </ligand>
</feature>
<dbReference type="Proteomes" id="UP000273326">
    <property type="component" value="Chromosome"/>
</dbReference>
<dbReference type="OrthoDB" id="9790048at2"/>
<dbReference type="SUPFAM" id="SSF53850">
    <property type="entry name" value="Periplasmic binding protein-like II"/>
    <property type="match status" value="1"/>
</dbReference>
<dbReference type="GO" id="GO:0046872">
    <property type="term" value="F:metal ion binding"/>
    <property type="evidence" value="ECO:0007669"/>
    <property type="project" value="UniProtKB-KW"/>
</dbReference>
<gene>
    <name evidence="5" type="ORF">EJN90_04500</name>
</gene>
<evidence type="ECO:0000256" key="2">
    <source>
        <dbReference type="PIRSR" id="PIRSR002825-1"/>
    </source>
</evidence>
<dbReference type="RefSeq" id="WP_126109067.1">
    <property type="nucleotide sequence ID" value="NZ_CP034465.1"/>
</dbReference>
<evidence type="ECO:0000256" key="1">
    <source>
        <dbReference type="ARBA" id="ARBA00022729"/>
    </source>
</evidence>
<feature type="chain" id="PRO_5038808028" evidence="4">
    <location>
        <begin position="18"/>
        <end position="357"/>
    </location>
</feature>
<dbReference type="PANTHER" id="PTHR30006:SF24">
    <property type="entry name" value="SLL0237 PROTEIN"/>
    <property type="match status" value="1"/>
</dbReference>
<dbReference type="Pfam" id="PF13416">
    <property type="entry name" value="SBP_bac_8"/>
    <property type="match status" value="1"/>
</dbReference>
<dbReference type="CDD" id="cd13547">
    <property type="entry name" value="PBP2_Fbp_like_2"/>
    <property type="match status" value="1"/>
</dbReference>
<dbReference type="PROSITE" id="PS51257">
    <property type="entry name" value="PROKAR_LIPOPROTEIN"/>
    <property type="match status" value="1"/>
</dbReference>
<protein>
    <submittedName>
        <fullName evidence="5">Extracellular solute-binding protein</fullName>
    </submittedName>
</protein>
<dbReference type="AlphaFoldDB" id="A0A3Q9BJR7"/>
<reference evidence="6" key="1">
    <citation type="submission" date="2018-12" db="EMBL/GenBank/DDBJ databases">
        <title>Complete genome sequencing of Jeotgalibaca sp. H21T32.</title>
        <authorList>
            <person name="Bae J.-W."/>
            <person name="Lee S.-Y."/>
        </authorList>
    </citation>
    <scope>NUCLEOTIDE SEQUENCE [LARGE SCALE GENOMIC DNA]</scope>
    <source>
        <strain evidence="6">H21T32</strain>
    </source>
</reference>
<keyword evidence="2" id="KW-0408">Iron</keyword>
<keyword evidence="1 4" id="KW-0732">Signal</keyword>
<evidence type="ECO:0000313" key="6">
    <source>
        <dbReference type="Proteomes" id="UP000273326"/>
    </source>
</evidence>
<feature type="region of interest" description="Disordered" evidence="3">
    <location>
        <begin position="22"/>
        <end position="46"/>
    </location>
</feature>
<dbReference type="EMBL" id="CP034465">
    <property type="protein sequence ID" value="AZP03989.1"/>
    <property type="molecule type" value="Genomic_DNA"/>
</dbReference>
<name>A0A3Q9BJR7_9LACT</name>
<keyword evidence="6" id="KW-1185">Reference proteome</keyword>
<dbReference type="PANTHER" id="PTHR30006">
    <property type="entry name" value="THIAMINE-BINDING PERIPLASMIC PROTEIN-RELATED"/>
    <property type="match status" value="1"/>
</dbReference>
<evidence type="ECO:0000256" key="3">
    <source>
        <dbReference type="SAM" id="MobiDB-lite"/>
    </source>
</evidence>
<dbReference type="InterPro" id="IPR026045">
    <property type="entry name" value="Ferric-bd"/>
</dbReference>
<sequence>MKWNKWLLMGISAATLAACGTTSAEEGAGETTSSAPELSEESSTVSSTIDAEGSFTLYTSQPEQDIAQLIESFNKAYPNITVDVFRSGTEEVLSKVMAEKETGDILADALLVSDSFTFEGLAEEDLLQPYESSELDAIPAEYIDEEKLYTGTKLIVTGIAVNTDLADPSGITGFQSMTDSAYADQIMIPSPLYSGAASLNLSILTQQDSLGWKWYESMKENALFVGQGNGTVRDALLNGQEGVGMIVDYMANRARLDGAPIEFIYPEEGSLYVTEPIGIIKDAENAEMAQYFVDYILSEDGQAATSEMGYTPVREGVPAPEGLKGVDEITPMEFDAGKVMETRDADKEQFAEIFGQE</sequence>
<organism evidence="5 6">
    <name type="scientific">Jeotgalibaca ciconiae</name>
    <dbReference type="NCBI Taxonomy" id="2496265"/>
    <lineage>
        <taxon>Bacteria</taxon>
        <taxon>Bacillati</taxon>
        <taxon>Bacillota</taxon>
        <taxon>Bacilli</taxon>
        <taxon>Lactobacillales</taxon>
        <taxon>Carnobacteriaceae</taxon>
        <taxon>Jeotgalibaca</taxon>
    </lineage>
</organism>
<dbReference type="KEGG" id="jeh:EJN90_04500"/>
<feature type="signal peptide" evidence="4">
    <location>
        <begin position="1"/>
        <end position="17"/>
    </location>
</feature>
<keyword evidence="2" id="KW-0479">Metal-binding</keyword>
<accession>A0A3Q9BJR7</accession>
<evidence type="ECO:0000256" key="4">
    <source>
        <dbReference type="SAM" id="SignalP"/>
    </source>
</evidence>
<dbReference type="PIRSF" id="PIRSF002825">
    <property type="entry name" value="CfbpA"/>
    <property type="match status" value="1"/>
</dbReference>
<dbReference type="InterPro" id="IPR006059">
    <property type="entry name" value="SBP"/>
</dbReference>